<keyword evidence="3" id="KW-0436">Ligase</keyword>
<accession>A0A2U9R2F3</accession>
<dbReference type="GO" id="GO:0003676">
    <property type="term" value="F:nucleic acid binding"/>
    <property type="evidence" value="ECO:0007669"/>
    <property type="project" value="InterPro"/>
</dbReference>
<name>A0A2U9R2F3_PICKU</name>
<dbReference type="CDD" id="cd04318">
    <property type="entry name" value="EcAsnRS_like_N"/>
    <property type="match status" value="1"/>
</dbReference>
<evidence type="ECO:0000256" key="6">
    <source>
        <dbReference type="ARBA" id="ARBA00022917"/>
    </source>
</evidence>
<proteinExistence type="inferred from homology"/>
<dbReference type="InterPro" id="IPR004364">
    <property type="entry name" value="Aa-tRNA-synt_II"/>
</dbReference>
<dbReference type="InterPro" id="IPR004522">
    <property type="entry name" value="Asn-tRNA-ligase"/>
</dbReference>
<evidence type="ECO:0000313" key="9">
    <source>
        <dbReference type="EMBL" id="AWU75502.1"/>
    </source>
</evidence>
<dbReference type="PANTHER" id="PTHR22594:SF34">
    <property type="entry name" value="ASPARAGINE--TRNA LIGASE, MITOCHONDRIAL-RELATED"/>
    <property type="match status" value="1"/>
</dbReference>
<dbReference type="AlphaFoldDB" id="A0A2U9R2F3"/>
<keyword evidence="7" id="KW-0030">Aminoacyl-tRNA synthetase</keyword>
<dbReference type="OrthoDB" id="43906at2759"/>
<evidence type="ECO:0000256" key="1">
    <source>
        <dbReference type="ARBA" id="ARBA00008226"/>
    </source>
</evidence>
<dbReference type="Pfam" id="PF00152">
    <property type="entry name" value="tRNA-synt_2"/>
    <property type="match status" value="1"/>
</dbReference>
<dbReference type="InterPro" id="IPR002312">
    <property type="entry name" value="Asp/Asn-tRNA-synth_IIb"/>
</dbReference>
<dbReference type="InterPro" id="IPR004365">
    <property type="entry name" value="NA-bd_OB_tRNA"/>
</dbReference>
<dbReference type="Gene3D" id="2.40.50.140">
    <property type="entry name" value="Nucleic acid-binding proteins"/>
    <property type="match status" value="1"/>
</dbReference>
<feature type="domain" description="Aminoacyl-transfer RNA synthetases class-II family profile" evidence="8">
    <location>
        <begin position="210"/>
        <end position="533"/>
    </location>
</feature>
<dbReference type="NCBIfam" id="NF003037">
    <property type="entry name" value="PRK03932.1"/>
    <property type="match status" value="1"/>
</dbReference>
<evidence type="ECO:0000256" key="7">
    <source>
        <dbReference type="ARBA" id="ARBA00023146"/>
    </source>
</evidence>
<evidence type="ECO:0000256" key="3">
    <source>
        <dbReference type="ARBA" id="ARBA00022598"/>
    </source>
</evidence>
<gene>
    <name evidence="9" type="ORF">C5L36_0B07520</name>
</gene>
<keyword evidence="10" id="KW-1185">Reference proteome</keyword>
<keyword evidence="4" id="KW-0547">Nucleotide-binding</keyword>
<evidence type="ECO:0000256" key="5">
    <source>
        <dbReference type="ARBA" id="ARBA00022840"/>
    </source>
</evidence>
<dbReference type="EC" id="6.1.1.22" evidence="2"/>
<dbReference type="PRINTS" id="PR01042">
    <property type="entry name" value="TRNASYNTHASP"/>
</dbReference>
<dbReference type="VEuPathDB" id="FungiDB:C5L36_0B07520"/>
<organism evidence="9 10">
    <name type="scientific">Pichia kudriavzevii</name>
    <name type="common">Yeast</name>
    <name type="synonym">Issatchenkia orientalis</name>
    <dbReference type="NCBI Taxonomy" id="4909"/>
    <lineage>
        <taxon>Eukaryota</taxon>
        <taxon>Fungi</taxon>
        <taxon>Dikarya</taxon>
        <taxon>Ascomycota</taxon>
        <taxon>Saccharomycotina</taxon>
        <taxon>Pichiomycetes</taxon>
        <taxon>Pichiales</taxon>
        <taxon>Pichiaceae</taxon>
        <taxon>Pichia</taxon>
    </lineage>
</organism>
<evidence type="ECO:0000256" key="2">
    <source>
        <dbReference type="ARBA" id="ARBA00012816"/>
    </source>
</evidence>
<dbReference type="PANTHER" id="PTHR22594">
    <property type="entry name" value="ASPARTYL/LYSYL-TRNA SYNTHETASE"/>
    <property type="match status" value="1"/>
</dbReference>
<evidence type="ECO:0000313" key="10">
    <source>
        <dbReference type="Proteomes" id="UP000249293"/>
    </source>
</evidence>
<dbReference type="STRING" id="4909.A0A2U9R2F3"/>
<dbReference type="Gene3D" id="3.30.930.10">
    <property type="entry name" value="Bira Bifunctional Protein, Domain 2"/>
    <property type="match status" value="1"/>
</dbReference>
<protein>
    <recommendedName>
        <fullName evidence="2">asparagine--tRNA ligase</fullName>
        <ecNumber evidence="2">6.1.1.22</ecNumber>
    </recommendedName>
</protein>
<keyword evidence="6" id="KW-0648">Protein biosynthesis</keyword>
<dbReference type="Pfam" id="PF01336">
    <property type="entry name" value="tRNA_anti-codon"/>
    <property type="match status" value="1"/>
</dbReference>
<dbReference type="GO" id="GO:0005739">
    <property type="term" value="C:mitochondrion"/>
    <property type="evidence" value="ECO:0007669"/>
    <property type="project" value="TreeGrafter"/>
</dbReference>
<comment type="similarity">
    <text evidence="1">Belongs to the class-II aminoacyl-tRNA synthetase family.</text>
</comment>
<reference evidence="9 10" key="1">
    <citation type="submission" date="2018-06" db="EMBL/GenBank/DDBJ databases">
        <title>Population genomics shows no distinction between pathogenic Candida krusei and environmental Pichia kudriavzevii: One species, four names.</title>
        <authorList>
            <person name="Douglass A.P."/>
            <person name="Offei B."/>
            <person name="Braun-Galleani S."/>
            <person name="Coughlan A.Y."/>
            <person name="Martos A."/>
            <person name="Ortiz-Merino R.A."/>
            <person name="Byrne K.P."/>
            <person name="Wolfe K.H."/>
        </authorList>
    </citation>
    <scope>NUCLEOTIDE SEQUENCE [LARGE SCALE GENOMIC DNA]</scope>
    <source>
        <strain evidence="9 10">CBS573</strain>
    </source>
</reference>
<dbReference type="KEGG" id="pkz:C5L36_0B07520"/>
<dbReference type="Proteomes" id="UP000249293">
    <property type="component" value="Chromosome 2"/>
</dbReference>
<dbReference type="InterPro" id="IPR012340">
    <property type="entry name" value="NA-bd_OB-fold"/>
</dbReference>
<evidence type="ECO:0000256" key="4">
    <source>
        <dbReference type="ARBA" id="ARBA00022741"/>
    </source>
</evidence>
<dbReference type="InterPro" id="IPR045864">
    <property type="entry name" value="aa-tRNA-synth_II/BPL/LPL"/>
</dbReference>
<dbReference type="InterPro" id="IPR006195">
    <property type="entry name" value="aa-tRNA-synth_II"/>
</dbReference>
<dbReference type="GO" id="GO:0004816">
    <property type="term" value="F:asparagine-tRNA ligase activity"/>
    <property type="evidence" value="ECO:0007669"/>
    <property type="project" value="UniProtKB-EC"/>
</dbReference>
<dbReference type="SUPFAM" id="SSF50249">
    <property type="entry name" value="Nucleic acid-binding proteins"/>
    <property type="match status" value="1"/>
</dbReference>
<dbReference type="PROSITE" id="PS50862">
    <property type="entry name" value="AA_TRNA_LIGASE_II"/>
    <property type="match status" value="1"/>
</dbReference>
<dbReference type="GO" id="GO:0006421">
    <property type="term" value="P:asparaginyl-tRNA aminoacylation"/>
    <property type="evidence" value="ECO:0007669"/>
    <property type="project" value="InterPro"/>
</dbReference>
<dbReference type="RefSeq" id="XP_029320979.1">
    <property type="nucleotide sequence ID" value="XM_029465120.1"/>
</dbReference>
<dbReference type="NCBIfam" id="TIGR00457">
    <property type="entry name" value="asnS"/>
    <property type="match status" value="1"/>
</dbReference>
<dbReference type="EMBL" id="CP028774">
    <property type="protein sequence ID" value="AWU75502.1"/>
    <property type="molecule type" value="Genomic_DNA"/>
</dbReference>
<keyword evidence="5" id="KW-0067">ATP-binding</keyword>
<sequence length="543" mass="61847">MFKCKCKDPLQQKQSEICFTPKKKPFLVTIPFSFYQYNPQDHLIQIMLSSKLRTVGRFSSFGNKFQHRHLATKFELPLCTKELLQTNTPASDTHVQVNGWVASSRISKNVAFIDINDGTCEENVQCVIRPPTLLPADIKNGAGIQINGIWSEGKGKQKYELQVNDKAEGNVKILGGVDALFPMIKKDHTPQYLRTIPEYRWRDPSMASILRFRSQVETTLVNFFDAESFTKTHPPLVTASDCEGAGELFKIESNSKIGTEEQFFGKDAYLTVSTQLHLETLCSALNRVWTLTPCFRAEESDTNRHLSEFWMLEVEVAFIDRISQLTKFSEKMIKSVVSNLVEDKNNMRTNLLKTARSNETAELMKNRWEMLLAKEWDSVTYTQAIKIIHEAHDSGKVKFSARPSWGDSLGSEHEKWLAGVYFKNPVFVTDYPLEEKAFYMKINEPTLGEEAPTVACFDLLVPDIGELIGGSLREHNLENLKREISRRGMSPDPLSWYFKICENGSVPHGGYGMGFERLLQYLSCTENIRDVIPFPRSADNCLC</sequence>
<dbReference type="SUPFAM" id="SSF55681">
    <property type="entry name" value="Class II aaRS and biotin synthetases"/>
    <property type="match status" value="1"/>
</dbReference>
<evidence type="ECO:0000259" key="8">
    <source>
        <dbReference type="PROSITE" id="PS50862"/>
    </source>
</evidence>
<dbReference type="GO" id="GO:0005524">
    <property type="term" value="F:ATP binding"/>
    <property type="evidence" value="ECO:0007669"/>
    <property type="project" value="UniProtKB-KW"/>
</dbReference>
<dbReference type="GeneID" id="40383267"/>